<keyword evidence="1" id="KW-1185">Reference proteome</keyword>
<organism evidence="1 2">
    <name type="scientific">Meloidogyne hapla</name>
    <name type="common">Root-knot nematode worm</name>
    <dbReference type="NCBI Taxonomy" id="6305"/>
    <lineage>
        <taxon>Eukaryota</taxon>
        <taxon>Metazoa</taxon>
        <taxon>Ecdysozoa</taxon>
        <taxon>Nematoda</taxon>
        <taxon>Chromadorea</taxon>
        <taxon>Rhabditida</taxon>
        <taxon>Tylenchina</taxon>
        <taxon>Tylenchomorpha</taxon>
        <taxon>Tylenchoidea</taxon>
        <taxon>Meloidogynidae</taxon>
        <taxon>Meloidogyninae</taxon>
        <taxon>Meloidogyne</taxon>
    </lineage>
</organism>
<dbReference type="WBParaSite" id="MhA1_Contig125.frz3.gene14">
    <property type="protein sequence ID" value="MhA1_Contig125.frz3.gene14"/>
    <property type="gene ID" value="MhA1_Contig125.frz3.gene14"/>
</dbReference>
<dbReference type="Proteomes" id="UP000095281">
    <property type="component" value="Unplaced"/>
</dbReference>
<proteinExistence type="predicted"/>
<dbReference type="AlphaFoldDB" id="A0A1I8B1J8"/>
<evidence type="ECO:0000313" key="1">
    <source>
        <dbReference type="Proteomes" id="UP000095281"/>
    </source>
</evidence>
<protein>
    <submittedName>
        <fullName evidence="2">Integrase_H2C2 domain-containing protein</fullName>
    </submittedName>
</protein>
<evidence type="ECO:0000313" key="2">
    <source>
        <dbReference type="WBParaSite" id="MhA1_Contig125.frz3.gene14"/>
    </source>
</evidence>
<name>A0A1I8B1J8_MELHA</name>
<sequence length="185" mass="21636">MSQHGKFFQLYYDLKNNMKYSIIPTKNTYDNISRYLCTSQANDSIPSTILTQWKKIYSVREFEGQILLYHGEKKVVHEEELFDIVHRAHIELTGHGGRDVLMNTLREFYGVSKRVISIYLQTCAHCELKRARMKKGIEEGPSQGKPILEKDYAERYQADLIDMQSQKDGLFSWILVVEVSDLKKH</sequence>
<accession>A0A1I8B1J8</accession>
<reference evidence="2" key="1">
    <citation type="submission" date="2016-11" db="UniProtKB">
        <authorList>
            <consortium name="WormBaseParasite"/>
        </authorList>
    </citation>
    <scope>IDENTIFICATION</scope>
</reference>